<organism evidence="4 5">
    <name type="scientific">Martelella alba</name>
    <dbReference type="NCBI Taxonomy" id="2590451"/>
    <lineage>
        <taxon>Bacteria</taxon>
        <taxon>Pseudomonadati</taxon>
        <taxon>Pseudomonadota</taxon>
        <taxon>Alphaproteobacteria</taxon>
        <taxon>Hyphomicrobiales</taxon>
        <taxon>Aurantimonadaceae</taxon>
        <taxon>Martelella</taxon>
    </lineage>
</organism>
<feature type="transmembrane region" description="Helical" evidence="1">
    <location>
        <begin position="77"/>
        <end position="98"/>
    </location>
</feature>
<name>A0ABY2SKA1_9HYPH</name>
<reference evidence="4 5" key="1">
    <citation type="submission" date="2019-04" db="EMBL/GenBank/DDBJ databases">
        <authorList>
            <person name="Li M."/>
            <person name="Gao C."/>
        </authorList>
    </citation>
    <scope>NUCLEOTIDE SEQUENCE [LARGE SCALE GENOMIC DNA]</scope>
    <source>
        <strain evidence="4 5">BGMRC 2031</strain>
    </source>
</reference>
<dbReference type="InterPro" id="IPR000917">
    <property type="entry name" value="Sulfatase_N"/>
</dbReference>
<dbReference type="Pfam" id="PF00884">
    <property type="entry name" value="Sulfatase"/>
    <property type="match status" value="1"/>
</dbReference>
<keyword evidence="1" id="KW-0472">Membrane</keyword>
<dbReference type="PIRSF" id="PIRSF004950">
    <property type="entry name" value="Mmb_sulf_HI0842"/>
    <property type="match status" value="1"/>
</dbReference>
<dbReference type="Proteomes" id="UP000305202">
    <property type="component" value="Unassembled WGS sequence"/>
</dbReference>
<evidence type="ECO:0000259" key="3">
    <source>
        <dbReference type="Pfam" id="PF11893"/>
    </source>
</evidence>
<dbReference type="EMBL" id="SZPQ01000016">
    <property type="protein sequence ID" value="TKI05964.1"/>
    <property type="molecule type" value="Genomic_DNA"/>
</dbReference>
<proteinExistence type="predicted"/>
<evidence type="ECO:0000313" key="4">
    <source>
        <dbReference type="EMBL" id="TKI05964.1"/>
    </source>
</evidence>
<evidence type="ECO:0000259" key="2">
    <source>
        <dbReference type="Pfam" id="PF00884"/>
    </source>
</evidence>
<dbReference type="PANTHER" id="PTHR43751">
    <property type="entry name" value="SULFATASE"/>
    <property type="match status" value="1"/>
</dbReference>
<feature type="transmembrane region" description="Helical" evidence="1">
    <location>
        <begin position="196"/>
        <end position="213"/>
    </location>
</feature>
<comment type="caution">
    <text evidence="4">The sequence shown here is derived from an EMBL/GenBank/DDBJ whole genome shotgun (WGS) entry which is preliminary data.</text>
</comment>
<feature type="domain" description="Sulfatase N-terminal" evidence="2">
    <location>
        <begin position="284"/>
        <end position="560"/>
    </location>
</feature>
<keyword evidence="5" id="KW-1185">Reference proteome</keyword>
<dbReference type="SUPFAM" id="SSF53649">
    <property type="entry name" value="Alkaline phosphatase-like"/>
    <property type="match status" value="1"/>
</dbReference>
<dbReference type="Gene3D" id="3.40.720.10">
    <property type="entry name" value="Alkaline Phosphatase, subunit A"/>
    <property type="match status" value="1"/>
</dbReference>
<feature type="transmembrane region" description="Helical" evidence="1">
    <location>
        <begin position="159"/>
        <end position="184"/>
    </location>
</feature>
<sequence>MRRSGNRFWVLNLCARFDMLSPNRRIAENMTGLRIPHSLRPNLKWASVFWLLNAFLLTAIAFRFWQWINLPRGDIRALLYLLTTQYGLFGAFCLLALVIQCVVCFLPRRLFCAIGILLGFFLSALLSADTLVYAQYRFHINGVVLEMLFQGRDIIDLSWYTWLVGGCIGLALLAVQCLFSLMAGGVPAIARLRKPAYALMAVSIVISQGMHVWDDANYRTLIPSYTRAFPLYYPLTAKGRLMRWGLVDPTLARSRENNLHMADSKTLHYPLQAIQYQKPARQLNVLFILIDAWRYDDANPLVTPNVSRFAQHALRFHQHRSGGNATEPGIFSLFYSLPDTYWLSVRNSGQRPVLMQTLADQGYQFAIHGSANLNHPPFDRTVFAQIPHLVISNNARTPALRDKQITDEFNQFIDQRDPARPFFGFLFYDAAHGYDLPPNPVTPFKPYWQRVDHIKLNNDFDPTPYHNLYRNALYYDDGLIGQVLNKLHQAGLDDNTIVIITSDHGEEFNDHKKNYWGHGSNYSDVQIHVPMFIRLPDGQSGDIDRRTTHFDVVPTLMTTVAGVTTPADDYSVGQSMLNPTHPERQDMIVGSYYNYAVVSPELINVVYPGGIFETLTPDLKPTKHRMLQGKRLRNIINLMSRFNR</sequence>
<feature type="transmembrane region" description="Helical" evidence="1">
    <location>
        <begin position="43"/>
        <end position="65"/>
    </location>
</feature>
<dbReference type="CDD" id="cd16148">
    <property type="entry name" value="sulfatase_like"/>
    <property type="match status" value="1"/>
</dbReference>
<gene>
    <name evidence="4" type="ORF">FCN80_12170</name>
</gene>
<feature type="domain" description="Inner membrane protein YejM N-terminal" evidence="3">
    <location>
        <begin position="40"/>
        <end position="276"/>
    </location>
</feature>
<dbReference type="InterPro" id="IPR012159">
    <property type="entry name" value="YejM-like"/>
</dbReference>
<protein>
    <submittedName>
        <fullName evidence="4">DUF3413 domain-containing protein</fullName>
    </submittedName>
</protein>
<feature type="transmembrane region" description="Helical" evidence="1">
    <location>
        <begin position="110"/>
        <end position="128"/>
    </location>
</feature>
<keyword evidence="1" id="KW-0812">Transmembrane</keyword>
<dbReference type="InterPro" id="IPR017850">
    <property type="entry name" value="Alkaline_phosphatase_core_sf"/>
</dbReference>
<dbReference type="InterPro" id="IPR024588">
    <property type="entry name" value="YejM_N"/>
</dbReference>
<evidence type="ECO:0000313" key="5">
    <source>
        <dbReference type="Proteomes" id="UP000305202"/>
    </source>
</evidence>
<keyword evidence="1" id="KW-1133">Transmembrane helix</keyword>
<evidence type="ECO:0000256" key="1">
    <source>
        <dbReference type="SAM" id="Phobius"/>
    </source>
</evidence>
<dbReference type="PANTHER" id="PTHR43751:SF3">
    <property type="entry name" value="SULFATASE N-TERMINAL DOMAIN-CONTAINING PROTEIN"/>
    <property type="match status" value="1"/>
</dbReference>
<accession>A0ABY2SKA1</accession>
<dbReference type="InterPro" id="IPR052701">
    <property type="entry name" value="GAG_Ulvan_Degrading_Sulfatases"/>
</dbReference>
<dbReference type="Pfam" id="PF11893">
    <property type="entry name" value="DUF3413"/>
    <property type="match status" value="1"/>
</dbReference>